<organism evidence="1 2">
    <name type="scientific">Variibacter gotjawalensis</name>
    <dbReference type="NCBI Taxonomy" id="1333996"/>
    <lineage>
        <taxon>Bacteria</taxon>
        <taxon>Pseudomonadati</taxon>
        <taxon>Pseudomonadota</taxon>
        <taxon>Alphaproteobacteria</taxon>
        <taxon>Hyphomicrobiales</taxon>
        <taxon>Nitrobacteraceae</taxon>
        <taxon>Variibacter</taxon>
    </lineage>
</organism>
<dbReference type="AlphaFoldDB" id="A0A0S3PPL0"/>
<proteinExistence type="predicted"/>
<protein>
    <submittedName>
        <fullName evidence="1">Uncharacterized protein</fullName>
    </submittedName>
</protein>
<sequence>MSYPLAVMGVLAAFLWPWLDELKGPGAFIVGDWTGSAQYRDMNFTFCAMSADREPWTIIVGIDRDDHAFVGFKHKHIKFREKDAIPGVLHIGPDDPGVPIKLTKVKQTQAPASETRATISDETADRLIDAKYFRLSSREIFADFETGSLRSAWPELKRCAITRGSR</sequence>
<dbReference type="KEGG" id="vgo:GJW-30_1_00393"/>
<reference evidence="1 2" key="1">
    <citation type="submission" date="2015-08" db="EMBL/GenBank/DDBJ databases">
        <title>Investigation of the bacterial diversity of lava forest soil.</title>
        <authorList>
            <person name="Lee J.S."/>
        </authorList>
    </citation>
    <scope>NUCLEOTIDE SEQUENCE [LARGE SCALE GENOMIC DNA]</scope>
    <source>
        <strain evidence="1 2">GJW-30</strain>
    </source>
</reference>
<evidence type="ECO:0000313" key="2">
    <source>
        <dbReference type="Proteomes" id="UP000236884"/>
    </source>
</evidence>
<keyword evidence="2" id="KW-1185">Reference proteome</keyword>
<gene>
    <name evidence="1" type="ORF">GJW-30_1_00393</name>
</gene>
<dbReference type="RefSeq" id="WP_130364709.1">
    <property type="nucleotide sequence ID" value="NZ_AP014946.1"/>
</dbReference>
<name>A0A0S3PPL0_9BRAD</name>
<dbReference type="EMBL" id="AP014946">
    <property type="protein sequence ID" value="BAT57883.1"/>
    <property type="molecule type" value="Genomic_DNA"/>
</dbReference>
<evidence type="ECO:0000313" key="1">
    <source>
        <dbReference type="EMBL" id="BAT57883.1"/>
    </source>
</evidence>
<dbReference type="Proteomes" id="UP000236884">
    <property type="component" value="Chromosome"/>
</dbReference>
<accession>A0A0S3PPL0</accession>